<dbReference type="RefSeq" id="WP_069990655.1">
    <property type="nucleotide sequence ID" value="NZ_LJGV01000021.1"/>
</dbReference>
<comment type="caution">
    <text evidence="1">The sequence shown here is derived from an EMBL/GenBank/DDBJ whole genome shotgun (WGS) entry which is preliminary data.</text>
</comment>
<protein>
    <submittedName>
        <fullName evidence="1">Uncharacterized protein</fullName>
    </submittedName>
</protein>
<sequence length="262" mass="29107">MFTESVLLESRSARSGMTHRVDVLDEVQALAISTGAQATTQDVADYFEVPPKAVEELVGRHRDELVSNGMSVLRSVELREYQTDKVSVPSEQAQGRPQRRRGLTVFSRSAVLNVAMLLRDSVIAQRVRTHLLDAEESARVHPGVEEVRQTTRELRQTVRTLAAGYGSLDRRVGHLATTGVELGALLRELVPDIGRVSARAERMDHRSADTEQRTERTEQMVCAMRQRLAGMGEEMRGVRRELQAVVRAVGAESTLPAPRTES</sequence>
<organism evidence="1 2">
    <name type="scientific">Streptomyces qinglanensis</name>
    <dbReference type="NCBI Taxonomy" id="943816"/>
    <lineage>
        <taxon>Bacteria</taxon>
        <taxon>Bacillati</taxon>
        <taxon>Actinomycetota</taxon>
        <taxon>Actinomycetes</taxon>
        <taxon>Kitasatosporales</taxon>
        <taxon>Streptomycetaceae</taxon>
        <taxon>Streptomyces</taxon>
    </lineage>
</organism>
<evidence type="ECO:0000313" key="2">
    <source>
        <dbReference type="Proteomes" id="UP000175829"/>
    </source>
</evidence>
<dbReference type="EMBL" id="LJGV01000021">
    <property type="protein sequence ID" value="OEV02220.1"/>
    <property type="molecule type" value="Genomic_DNA"/>
</dbReference>
<dbReference type="PATRIC" id="fig|943816.4.peg.5685"/>
<proteinExistence type="predicted"/>
<gene>
    <name evidence="1" type="ORF">AN217_02945</name>
</gene>
<dbReference type="AlphaFoldDB" id="A0A1E7KE74"/>
<accession>A0A1E7KE74</accession>
<reference evidence="1 2" key="1">
    <citation type="journal article" date="2016" name="Front. Microbiol.">
        <title>Comparative Genomics Analysis of Streptomyces Species Reveals Their Adaptation to the Marine Environment and Their Diversity at the Genomic Level.</title>
        <authorList>
            <person name="Tian X."/>
            <person name="Zhang Z."/>
            <person name="Yang T."/>
            <person name="Chen M."/>
            <person name="Li J."/>
            <person name="Chen F."/>
            <person name="Yang J."/>
            <person name="Li W."/>
            <person name="Zhang B."/>
            <person name="Zhang Z."/>
            <person name="Wu J."/>
            <person name="Zhang C."/>
            <person name="Long L."/>
            <person name="Xiao J."/>
        </authorList>
    </citation>
    <scope>NUCLEOTIDE SEQUENCE [LARGE SCALE GENOMIC DNA]</scope>
    <source>
        <strain evidence="1 2">SCSIO M10379</strain>
    </source>
</reference>
<name>A0A1E7KE74_9ACTN</name>
<evidence type="ECO:0000313" key="1">
    <source>
        <dbReference type="EMBL" id="OEV02220.1"/>
    </source>
</evidence>
<dbReference type="Proteomes" id="UP000175829">
    <property type="component" value="Unassembled WGS sequence"/>
</dbReference>